<name>A0A317VUA8_ASPEC</name>
<dbReference type="RefSeq" id="XP_025390345.1">
    <property type="nucleotide sequence ID" value="XM_025535208.1"/>
</dbReference>
<dbReference type="VEuPathDB" id="FungiDB:BO83DRAFT_425407"/>
<feature type="compositionally biased region" description="Basic and acidic residues" evidence="1">
    <location>
        <begin position="1"/>
        <end position="15"/>
    </location>
</feature>
<dbReference type="EMBL" id="MSFU01000007">
    <property type="protein sequence ID" value="PWY77964.1"/>
    <property type="molecule type" value="Genomic_DNA"/>
</dbReference>
<feature type="compositionally biased region" description="Low complexity" evidence="1">
    <location>
        <begin position="30"/>
        <end position="39"/>
    </location>
</feature>
<proteinExistence type="predicted"/>
<dbReference type="AlphaFoldDB" id="A0A317VUA8"/>
<organism evidence="2 3">
    <name type="scientific">Aspergillus eucalypticola (strain CBS 122712 / IBT 29274)</name>
    <dbReference type="NCBI Taxonomy" id="1448314"/>
    <lineage>
        <taxon>Eukaryota</taxon>
        <taxon>Fungi</taxon>
        <taxon>Dikarya</taxon>
        <taxon>Ascomycota</taxon>
        <taxon>Pezizomycotina</taxon>
        <taxon>Eurotiomycetes</taxon>
        <taxon>Eurotiomycetidae</taxon>
        <taxon>Eurotiales</taxon>
        <taxon>Aspergillaceae</taxon>
        <taxon>Aspergillus</taxon>
        <taxon>Aspergillus subgen. Circumdati</taxon>
    </lineage>
</organism>
<dbReference type="OrthoDB" id="3557758at2759"/>
<evidence type="ECO:0000313" key="3">
    <source>
        <dbReference type="Proteomes" id="UP000246171"/>
    </source>
</evidence>
<feature type="compositionally biased region" description="Polar residues" evidence="1">
    <location>
        <begin position="100"/>
        <end position="111"/>
    </location>
</feature>
<dbReference type="GeneID" id="37057170"/>
<accession>A0A317VUA8</accession>
<dbReference type="Proteomes" id="UP000246171">
    <property type="component" value="Unassembled WGS sequence"/>
</dbReference>
<feature type="compositionally biased region" description="Pro residues" evidence="1">
    <location>
        <begin position="70"/>
        <end position="79"/>
    </location>
</feature>
<feature type="region of interest" description="Disordered" evidence="1">
    <location>
        <begin position="1"/>
        <end position="118"/>
    </location>
</feature>
<comment type="caution">
    <text evidence="2">The sequence shown here is derived from an EMBL/GenBank/DDBJ whole genome shotgun (WGS) entry which is preliminary data.</text>
</comment>
<keyword evidence="3" id="KW-1185">Reference proteome</keyword>
<feature type="compositionally biased region" description="Pro residues" evidence="1">
    <location>
        <begin position="45"/>
        <end position="57"/>
    </location>
</feature>
<evidence type="ECO:0000313" key="2">
    <source>
        <dbReference type="EMBL" id="PWY77964.1"/>
    </source>
</evidence>
<sequence length="230" mass="25585">MQPRAEGEDKHEREAPSTSTSTTPRPQAHPNPDTTPTSTTRRRPTPFPSHLPRPVVPHPASSRGSRRRTLPPPPPPPRPEQLARPLPRHRLDSPIPSRLPQRTSTSTTIEQPTPPRTRLEPIYGAQSYAYWLGRLVTVLNAILYADLFNAPDPVTGIRPPSVFSLAVSRHGYSQRAAALAGLDRGVTGRFRRAFMLLEDACRSEDATRSYRAFGLAFEKAHGPCGQRFRD</sequence>
<protein>
    <submittedName>
        <fullName evidence="2">Uncharacterized protein</fullName>
    </submittedName>
</protein>
<reference evidence="2" key="1">
    <citation type="submission" date="2016-12" db="EMBL/GenBank/DDBJ databases">
        <title>The genomes of Aspergillus section Nigri reveals drivers in fungal speciation.</title>
        <authorList>
            <consortium name="DOE Joint Genome Institute"/>
            <person name="Vesth T.C."/>
            <person name="Nybo J."/>
            <person name="Theobald S."/>
            <person name="Brandl J."/>
            <person name="Frisvad J.C."/>
            <person name="Nielsen K.F."/>
            <person name="Lyhne E.K."/>
            <person name="Kogle M.E."/>
            <person name="Kuo A."/>
            <person name="Riley R."/>
            <person name="Clum A."/>
            <person name="Nolan M."/>
            <person name="Lipzen A."/>
            <person name="Salamov A."/>
            <person name="Henrissat B."/>
            <person name="Wiebenga A."/>
            <person name="De vries R.P."/>
            <person name="Grigoriev I.V."/>
            <person name="Mortensen U.H."/>
            <person name="Andersen M.R."/>
            <person name="Baker S.E."/>
        </authorList>
    </citation>
    <scope>NUCLEOTIDE SEQUENCE</scope>
    <source>
        <strain evidence="2">CBS 122712</strain>
    </source>
</reference>
<evidence type="ECO:0000256" key="1">
    <source>
        <dbReference type="SAM" id="MobiDB-lite"/>
    </source>
</evidence>
<gene>
    <name evidence="2" type="ORF">BO83DRAFT_425407</name>
</gene>